<evidence type="ECO:0000313" key="1">
    <source>
        <dbReference type="EMBL" id="OMJ75796.1"/>
    </source>
</evidence>
<name>A0A1R2BG89_9CILI</name>
<keyword evidence="2" id="KW-1185">Reference proteome</keyword>
<protein>
    <submittedName>
        <fullName evidence="1">Uncharacterized protein</fullName>
    </submittedName>
</protein>
<proteinExistence type="predicted"/>
<gene>
    <name evidence="1" type="ORF">SteCoe_24975</name>
</gene>
<sequence>MDRPWALLCDLYYEWRLDQTNPWGASDEGLIHFPLLYRFPFGMGWNLRWYRDLADKTGISVEEGLIQVSPHKRIPASYHSYTDELDSIRKITEGAVALNENIAKVENYKDLQFKEMTCLEWCKAKPNEDDIRAEVRLCQEQCILPRSLLHEDINAKLENWRTQAVKCLAEHSAEIGDGDAKQFSQCLNTFTDQLIQYGTKEDNLNAWIKNYSKYFRLNNFQKQGKKD</sequence>
<dbReference type="AlphaFoldDB" id="A0A1R2BG89"/>
<evidence type="ECO:0000313" key="2">
    <source>
        <dbReference type="Proteomes" id="UP000187209"/>
    </source>
</evidence>
<dbReference type="EMBL" id="MPUH01000668">
    <property type="protein sequence ID" value="OMJ75796.1"/>
    <property type="molecule type" value="Genomic_DNA"/>
</dbReference>
<comment type="caution">
    <text evidence="1">The sequence shown here is derived from an EMBL/GenBank/DDBJ whole genome shotgun (WGS) entry which is preliminary data.</text>
</comment>
<dbReference type="Proteomes" id="UP000187209">
    <property type="component" value="Unassembled WGS sequence"/>
</dbReference>
<organism evidence="1 2">
    <name type="scientific">Stentor coeruleus</name>
    <dbReference type="NCBI Taxonomy" id="5963"/>
    <lineage>
        <taxon>Eukaryota</taxon>
        <taxon>Sar</taxon>
        <taxon>Alveolata</taxon>
        <taxon>Ciliophora</taxon>
        <taxon>Postciliodesmatophora</taxon>
        <taxon>Heterotrichea</taxon>
        <taxon>Heterotrichida</taxon>
        <taxon>Stentoridae</taxon>
        <taxon>Stentor</taxon>
    </lineage>
</organism>
<accession>A0A1R2BG89</accession>
<reference evidence="1 2" key="1">
    <citation type="submission" date="2016-11" db="EMBL/GenBank/DDBJ databases">
        <title>The macronuclear genome of Stentor coeruleus: a giant cell with tiny introns.</title>
        <authorList>
            <person name="Slabodnick M."/>
            <person name="Ruby J.G."/>
            <person name="Reiff S.B."/>
            <person name="Swart E.C."/>
            <person name="Gosai S."/>
            <person name="Prabakaran S."/>
            <person name="Witkowska E."/>
            <person name="Larue G.E."/>
            <person name="Fisher S."/>
            <person name="Freeman R.M."/>
            <person name="Gunawardena J."/>
            <person name="Chu W."/>
            <person name="Stover N.A."/>
            <person name="Gregory B.D."/>
            <person name="Nowacki M."/>
            <person name="Derisi J."/>
            <person name="Roy S.W."/>
            <person name="Marshall W.F."/>
            <person name="Sood P."/>
        </authorList>
    </citation>
    <scope>NUCLEOTIDE SEQUENCE [LARGE SCALE GENOMIC DNA]</scope>
    <source>
        <strain evidence="1">WM001</strain>
    </source>
</reference>